<proteinExistence type="predicted"/>
<gene>
    <name evidence="1" type="ORF">CHRIB12_LOCUS16994</name>
</gene>
<dbReference type="EMBL" id="CAGKOT010000042">
    <property type="protein sequence ID" value="CAB5380254.1"/>
    <property type="molecule type" value="Genomic_DNA"/>
</dbReference>
<dbReference type="VEuPathDB" id="FungiDB:RhiirFUN_022248"/>
<dbReference type="Proteomes" id="UP000684084">
    <property type="component" value="Unassembled WGS sequence"/>
</dbReference>
<dbReference type="OrthoDB" id="2363898at2759"/>
<comment type="caution">
    <text evidence="1">The sequence shown here is derived from an EMBL/GenBank/DDBJ whole genome shotgun (WGS) entry which is preliminary data.</text>
</comment>
<name>A0A915ZJU1_9GLOM</name>
<evidence type="ECO:0000313" key="2">
    <source>
        <dbReference type="Proteomes" id="UP000684084"/>
    </source>
</evidence>
<reference evidence="1" key="1">
    <citation type="submission" date="2020-05" db="EMBL/GenBank/DDBJ databases">
        <authorList>
            <person name="Rincon C."/>
            <person name="Sanders R I."/>
            <person name="Robbins C."/>
            <person name="Chaturvedi A."/>
        </authorList>
    </citation>
    <scope>NUCLEOTIDE SEQUENCE</scope>
    <source>
        <strain evidence="1">CHB12</strain>
    </source>
</reference>
<evidence type="ECO:0000313" key="1">
    <source>
        <dbReference type="EMBL" id="CAB5380254.1"/>
    </source>
</evidence>
<sequence>MKIVKIHSLLFLKIKVFYGGLFPFEQDNCLLRIKEYHYHSNPKSTRPRLNKVLKSRYLKSAICDPRLRKLH</sequence>
<accession>A0A915ZJU1</accession>
<organism evidence="1 2">
    <name type="scientific">Rhizophagus irregularis</name>
    <dbReference type="NCBI Taxonomy" id="588596"/>
    <lineage>
        <taxon>Eukaryota</taxon>
        <taxon>Fungi</taxon>
        <taxon>Fungi incertae sedis</taxon>
        <taxon>Mucoromycota</taxon>
        <taxon>Glomeromycotina</taxon>
        <taxon>Glomeromycetes</taxon>
        <taxon>Glomerales</taxon>
        <taxon>Glomeraceae</taxon>
        <taxon>Rhizophagus</taxon>
    </lineage>
</organism>
<protein>
    <submittedName>
        <fullName evidence="1">Uncharacterized protein</fullName>
    </submittedName>
</protein>
<dbReference type="AlphaFoldDB" id="A0A915ZJU1"/>